<dbReference type="Pfam" id="PF00072">
    <property type="entry name" value="Response_reg"/>
    <property type="match status" value="1"/>
</dbReference>
<evidence type="ECO:0000259" key="3">
    <source>
        <dbReference type="PROSITE" id="PS50110"/>
    </source>
</evidence>
<reference evidence="4 5" key="1">
    <citation type="submission" date="2020-07" db="EMBL/GenBank/DDBJ databases">
        <authorList>
            <person name="Sun Q."/>
        </authorList>
    </citation>
    <scope>NUCLEOTIDE SEQUENCE [LARGE SCALE GENOMIC DNA]</scope>
    <source>
        <strain evidence="4 5">MAH-1</strain>
    </source>
</reference>
<dbReference type="SUPFAM" id="SSF52172">
    <property type="entry name" value="CheY-like"/>
    <property type="match status" value="1"/>
</dbReference>
<dbReference type="GO" id="GO:0000160">
    <property type="term" value="P:phosphorelay signal transduction system"/>
    <property type="evidence" value="ECO:0007669"/>
    <property type="project" value="InterPro"/>
</dbReference>
<name>A0A7Y8Y3R4_9FLAO</name>
<feature type="modified residue" description="4-aspartylphosphate" evidence="2">
    <location>
        <position position="55"/>
    </location>
</feature>
<dbReference type="PANTHER" id="PTHR44591">
    <property type="entry name" value="STRESS RESPONSE REGULATOR PROTEIN 1"/>
    <property type="match status" value="1"/>
</dbReference>
<dbReference type="InterPro" id="IPR050595">
    <property type="entry name" value="Bact_response_regulator"/>
</dbReference>
<feature type="domain" description="Response regulatory" evidence="3">
    <location>
        <begin position="4"/>
        <end position="122"/>
    </location>
</feature>
<organism evidence="4 5">
    <name type="scientific">Flavobacterium agri</name>
    <dbReference type="NCBI Taxonomy" id="2743471"/>
    <lineage>
        <taxon>Bacteria</taxon>
        <taxon>Pseudomonadati</taxon>
        <taxon>Bacteroidota</taxon>
        <taxon>Flavobacteriia</taxon>
        <taxon>Flavobacteriales</taxon>
        <taxon>Flavobacteriaceae</taxon>
        <taxon>Flavobacterium</taxon>
    </lineage>
</organism>
<dbReference type="RefSeq" id="WP_176006791.1">
    <property type="nucleotide sequence ID" value="NZ_JABWMI010000015.1"/>
</dbReference>
<dbReference type="SMART" id="SM00448">
    <property type="entry name" value="REC"/>
    <property type="match status" value="1"/>
</dbReference>
<evidence type="ECO:0000313" key="5">
    <source>
        <dbReference type="Proteomes" id="UP000535020"/>
    </source>
</evidence>
<keyword evidence="5" id="KW-1185">Reference proteome</keyword>
<comment type="caution">
    <text evidence="4">The sequence shown here is derived from an EMBL/GenBank/DDBJ whole genome shotgun (WGS) entry which is preliminary data.</text>
</comment>
<dbReference type="Gene3D" id="3.40.50.2300">
    <property type="match status" value="1"/>
</dbReference>
<sequence>MHKIVFHIDDDDDDLMFFSEALNAMPHLQVSQFRSFHEAVTAIAHGGRPDVIVMDFWVPGMAATHFLQQVSQHLDLTEVPIMVLSGTEVPLFFRELLDKYRVRYLTKPHDPAVFASMLFSNFSDGEASRHEMA</sequence>
<dbReference type="InterPro" id="IPR011006">
    <property type="entry name" value="CheY-like_superfamily"/>
</dbReference>
<proteinExistence type="predicted"/>
<dbReference type="AlphaFoldDB" id="A0A7Y8Y3R4"/>
<evidence type="ECO:0000313" key="4">
    <source>
        <dbReference type="EMBL" id="NYA71981.1"/>
    </source>
</evidence>
<dbReference type="EMBL" id="JACBJI010000006">
    <property type="protein sequence ID" value="NYA71981.1"/>
    <property type="molecule type" value="Genomic_DNA"/>
</dbReference>
<keyword evidence="1 2" id="KW-0597">Phosphoprotein</keyword>
<dbReference type="PANTHER" id="PTHR44591:SF3">
    <property type="entry name" value="RESPONSE REGULATORY DOMAIN-CONTAINING PROTEIN"/>
    <property type="match status" value="1"/>
</dbReference>
<evidence type="ECO:0000256" key="2">
    <source>
        <dbReference type="PROSITE-ProRule" id="PRU00169"/>
    </source>
</evidence>
<dbReference type="PROSITE" id="PS50110">
    <property type="entry name" value="RESPONSE_REGULATORY"/>
    <property type="match status" value="1"/>
</dbReference>
<dbReference type="InterPro" id="IPR001789">
    <property type="entry name" value="Sig_transdc_resp-reg_receiver"/>
</dbReference>
<dbReference type="Proteomes" id="UP000535020">
    <property type="component" value="Unassembled WGS sequence"/>
</dbReference>
<protein>
    <submittedName>
        <fullName evidence="4">Response regulator</fullName>
    </submittedName>
</protein>
<accession>A0A7Y8Y3R4</accession>
<evidence type="ECO:0000256" key="1">
    <source>
        <dbReference type="ARBA" id="ARBA00022553"/>
    </source>
</evidence>
<gene>
    <name evidence="4" type="ORF">HZF10_13715</name>
</gene>